<dbReference type="AlphaFoldDB" id="A0AAD8FCX7"/>
<feature type="domain" description="Strictosidine synthase conserved region" evidence="6">
    <location>
        <begin position="237"/>
        <end position="319"/>
    </location>
</feature>
<reference evidence="7" key="1">
    <citation type="journal article" date="2023" name="PLoS Negl. Trop. Dis.">
        <title>A genome sequence for Biomphalaria pfeifferi, the major vector snail for the human-infecting parasite Schistosoma mansoni.</title>
        <authorList>
            <person name="Bu L."/>
            <person name="Lu L."/>
            <person name="Laidemitt M.R."/>
            <person name="Zhang S.M."/>
            <person name="Mutuku M."/>
            <person name="Mkoji G."/>
            <person name="Steinauer M."/>
            <person name="Loker E.S."/>
        </authorList>
    </citation>
    <scope>NUCLEOTIDE SEQUENCE</scope>
    <source>
        <strain evidence="7">KasaAsao</strain>
    </source>
</reference>
<dbReference type="InterPro" id="IPR011042">
    <property type="entry name" value="6-blade_b-propeller_TolB-like"/>
</dbReference>
<organism evidence="7 8">
    <name type="scientific">Biomphalaria pfeifferi</name>
    <name type="common">Bloodfluke planorb</name>
    <name type="synonym">Freshwater snail</name>
    <dbReference type="NCBI Taxonomy" id="112525"/>
    <lineage>
        <taxon>Eukaryota</taxon>
        <taxon>Metazoa</taxon>
        <taxon>Spiralia</taxon>
        <taxon>Lophotrochozoa</taxon>
        <taxon>Mollusca</taxon>
        <taxon>Gastropoda</taxon>
        <taxon>Heterobranchia</taxon>
        <taxon>Euthyneura</taxon>
        <taxon>Panpulmonata</taxon>
        <taxon>Hygrophila</taxon>
        <taxon>Lymnaeoidea</taxon>
        <taxon>Planorbidae</taxon>
        <taxon>Biomphalaria</taxon>
    </lineage>
</organism>
<name>A0AAD8FCX7_BIOPF</name>
<dbReference type="SUPFAM" id="SSF63829">
    <property type="entry name" value="Calcium-dependent phosphotriesterase"/>
    <property type="match status" value="1"/>
</dbReference>
<keyword evidence="2" id="KW-0597">Phosphoprotein</keyword>
<feature type="region of interest" description="Disordered" evidence="4">
    <location>
        <begin position="1"/>
        <end position="51"/>
    </location>
</feature>
<feature type="compositionally biased region" description="Basic and acidic residues" evidence="4">
    <location>
        <begin position="1"/>
        <end position="17"/>
    </location>
</feature>
<dbReference type="Pfam" id="PF03088">
    <property type="entry name" value="Str_synth"/>
    <property type="match status" value="1"/>
</dbReference>
<evidence type="ECO:0000256" key="5">
    <source>
        <dbReference type="SAM" id="Phobius"/>
    </source>
</evidence>
<accession>A0AAD8FCX7</accession>
<evidence type="ECO:0000256" key="3">
    <source>
        <dbReference type="ARBA" id="ARBA00023180"/>
    </source>
</evidence>
<dbReference type="Gene3D" id="2.120.10.30">
    <property type="entry name" value="TolB, C-terminal domain"/>
    <property type="match status" value="1"/>
</dbReference>
<dbReference type="GO" id="GO:0016787">
    <property type="term" value="F:hydrolase activity"/>
    <property type="evidence" value="ECO:0007669"/>
    <property type="project" value="TreeGrafter"/>
</dbReference>
<evidence type="ECO:0000313" key="8">
    <source>
        <dbReference type="Proteomes" id="UP001233172"/>
    </source>
</evidence>
<keyword evidence="5" id="KW-1133">Transmembrane helix</keyword>
<protein>
    <submittedName>
        <fullName evidence="7">Adipocyte plasma membrane-associated protein</fullName>
    </submittedName>
</protein>
<gene>
    <name evidence="7" type="ORF">Bpfe_010669</name>
</gene>
<feature type="transmembrane region" description="Helical" evidence="5">
    <location>
        <begin position="74"/>
        <end position="96"/>
    </location>
</feature>
<comment type="similarity">
    <text evidence="1">Belongs to the strictosidine synthase family.</text>
</comment>
<proteinExistence type="inferred from homology"/>
<dbReference type="Pfam" id="PF20067">
    <property type="entry name" value="SSL_N"/>
    <property type="match status" value="1"/>
</dbReference>
<reference evidence="7" key="2">
    <citation type="submission" date="2023-04" db="EMBL/GenBank/DDBJ databases">
        <authorList>
            <person name="Bu L."/>
            <person name="Lu L."/>
            <person name="Laidemitt M.R."/>
            <person name="Zhang S.M."/>
            <person name="Mutuku M."/>
            <person name="Mkoji G."/>
            <person name="Steinauer M."/>
            <person name="Loker E.S."/>
        </authorList>
    </citation>
    <scope>NUCLEOTIDE SEQUENCE</scope>
    <source>
        <strain evidence="7">KasaAsao</strain>
        <tissue evidence="7">Whole Snail</tissue>
    </source>
</reference>
<comment type="caution">
    <text evidence="7">The sequence shown here is derived from an EMBL/GenBank/DDBJ whole genome shotgun (WGS) entry which is preliminary data.</text>
</comment>
<dbReference type="EMBL" id="JASAOG010000039">
    <property type="protein sequence ID" value="KAK0059810.1"/>
    <property type="molecule type" value="Genomic_DNA"/>
</dbReference>
<evidence type="ECO:0000256" key="2">
    <source>
        <dbReference type="ARBA" id="ARBA00022553"/>
    </source>
</evidence>
<evidence type="ECO:0000256" key="4">
    <source>
        <dbReference type="SAM" id="MobiDB-lite"/>
    </source>
</evidence>
<sequence>MSSEGARLRRPEKKYSDTLKNSNEVTEEDAVKQASQGEELESDSESESQKIQESELELLPEVLATEPLVRKHSWIYRFFQALILTIVIPIVALIVFPSPISPVEITGLPEPPEFTGALTVNDLLSNAEQIYRGQVSGPESIVVDVDHIYTGTADGWVNDIHQGTVKKLVRFGSEPCGGIENENTCGRPLGMRMDKHGFLIVADAYFGLFQVNVVTGDYTTLYSSSTPVNGKTPKFLNDLDIDDDGKIYFTDTSTKWTRNNFPMVFLEGIPDGRLLMYDPVTKKTTQLFEGLLFANGVQVTRDKTAVLVAETSKFRIMKFDLATKNLSVWSDRLPGAPDNIRYCKTSGTYWVGLALITQQGKPSFTHFLANRPWVRGVIAKVFTINVFLTLKDFFAKTDAKAMALELNSEGTIIRSLQDKNGAVIKGVSEVEHADGVMYFGSFNANYVGRLYRKRIPEL</sequence>
<evidence type="ECO:0000256" key="1">
    <source>
        <dbReference type="ARBA" id="ARBA00009191"/>
    </source>
</evidence>
<dbReference type="InterPro" id="IPR018119">
    <property type="entry name" value="Strictosidine_synth_cons-reg"/>
</dbReference>
<keyword evidence="5" id="KW-0812">Transmembrane</keyword>
<dbReference type="PANTHER" id="PTHR10426">
    <property type="entry name" value="STRICTOSIDINE SYNTHASE-RELATED"/>
    <property type="match status" value="1"/>
</dbReference>
<evidence type="ECO:0000313" key="7">
    <source>
        <dbReference type="EMBL" id="KAK0059810.1"/>
    </source>
</evidence>
<keyword evidence="3" id="KW-0325">Glycoprotein</keyword>
<dbReference type="GO" id="GO:0012505">
    <property type="term" value="C:endomembrane system"/>
    <property type="evidence" value="ECO:0007669"/>
    <property type="project" value="TreeGrafter"/>
</dbReference>
<dbReference type="Proteomes" id="UP001233172">
    <property type="component" value="Unassembled WGS sequence"/>
</dbReference>
<keyword evidence="8" id="KW-1185">Reference proteome</keyword>
<keyword evidence="5" id="KW-0472">Membrane</keyword>
<dbReference type="PANTHER" id="PTHR10426:SF88">
    <property type="entry name" value="ADIPOCYTE PLASMA MEMBRANE-ASSOCIATED PROTEIN HEMOMUCIN-RELATED"/>
    <property type="match status" value="1"/>
</dbReference>
<evidence type="ECO:0000259" key="6">
    <source>
        <dbReference type="Pfam" id="PF03088"/>
    </source>
</evidence>